<evidence type="ECO:0000256" key="2">
    <source>
        <dbReference type="ARBA" id="ARBA00009008"/>
    </source>
</evidence>
<comment type="caution">
    <text evidence="11">The sequence shown here is derived from an EMBL/GenBank/DDBJ whole genome shotgun (WGS) entry which is preliminary data.</text>
</comment>
<keyword evidence="5" id="KW-0132">Cell division</keyword>
<evidence type="ECO:0000256" key="3">
    <source>
        <dbReference type="ARBA" id="ARBA00018787"/>
    </source>
</evidence>
<dbReference type="InterPro" id="IPR007793">
    <property type="entry name" value="DivIVA_fam"/>
</dbReference>
<keyword evidence="4" id="KW-0963">Cytoplasm</keyword>
<comment type="similarity">
    <text evidence="2">Belongs to the DivIVA family.</text>
</comment>
<dbReference type="Proteomes" id="UP000481339">
    <property type="component" value="Unassembled WGS sequence"/>
</dbReference>
<feature type="region of interest" description="Disordered" evidence="10">
    <location>
        <begin position="78"/>
        <end position="110"/>
    </location>
</feature>
<comment type="subcellular location">
    <subcellularLocation>
        <location evidence="1">Cytoplasm</location>
    </subcellularLocation>
</comment>
<evidence type="ECO:0000256" key="7">
    <source>
        <dbReference type="ARBA" id="ARBA00023306"/>
    </source>
</evidence>
<feature type="region of interest" description="Disordered" evidence="10">
    <location>
        <begin position="115"/>
        <end position="134"/>
    </location>
</feature>
<dbReference type="InterPro" id="IPR019933">
    <property type="entry name" value="DivIVA_domain"/>
</dbReference>
<keyword evidence="7" id="KW-0131">Cell cycle</keyword>
<evidence type="ECO:0000256" key="1">
    <source>
        <dbReference type="ARBA" id="ARBA00004496"/>
    </source>
</evidence>
<evidence type="ECO:0000256" key="6">
    <source>
        <dbReference type="ARBA" id="ARBA00023054"/>
    </source>
</evidence>
<dbReference type="PANTHER" id="PTHR35794:SF2">
    <property type="entry name" value="CELL DIVISION PROTEIN DIVIVA"/>
    <property type="match status" value="1"/>
</dbReference>
<dbReference type="GO" id="GO:0005737">
    <property type="term" value="C:cytoplasm"/>
    <property type="evidence" value="ECO:0007669"/>
    <property type="project" value="UniProtKB-SubCell"/>
</dbReference>
<feature type="compositionally biased region" description="Polar residues" evidence="10">
    <location>
        <begin position="196"/>
        <end position="208"/>
    </location>
</feature>
<evidence type="ECO:0000256" key="9">
    <source>
        <dbReference type="SAM" id="Coils"/>
    </source>
</evidence>
<dbReference type="RefSeq" id="WP_158035897.1">
    <property type="nucleotide sequence ID" value="NZ_BAAAZV010000003.1"/>
</dbReference>
<dbReference type="PANTHER" id="PTHR35794">
    <property type="entry name" value="CELL DIVISION PROTEIN DIVIVA"/>
    <property type="match status" value="1"/>
</dbReference>
<dbReference type="Pfam" id="PF05103">
    <property type="entry name" value="DivIVA"/>
    <property type="match status" value="1"/>
</dbReference>
<feature type="coiled-coil region" evidence="9">
    <location>
        <begin position="31"/>
        <end position="78"/>
    </location>
</feature>
<organism evidence="11 12">
    <name type="scientific">Pseudoclavibacter caeni</name>
    <dbReference type="NCBI Taxonomy" id="908846"/>
    <lineage>
        <taxon>Bacteria</taxon>
        <taxon>Bacillati</taxon>
        <taxon>Actinomycetota</taxon>
        <taxon>Actinomycetes</taxon>
        <taxon>Micrococcales</taxon>
        <taxon>Microbacteriaceae</taxon>
        <taxon>Pseudoclavibacter</taxon>
    </lineage>
</organism>
<sequence>MALTPDDVLNKRFTTTKFRDGYEQDEVDDFLDEVVVEFRRLTEENEELKAKVAAGGDSSELQGKLDKAEAEVARLQKALASRPAQTAARPAASTAQPAGPQNESDQATSLLQLARKLHDEHVREGEQTKEKLISEAQGEARRILSEVQERKTRELNDLSARKTRLEGDIKELETFERQYRSSLKSWINGQLKDLENSGSLADSTTKSVHGTARK</sequence>
<dbReference type="Gene3D" id="6.10.250.660">
    <property type="match status" value="1"/>
</dbReference>
<protein>
    <recommendedName>
        <fullName evidence="3">Cell wall synthesis protein Wag31</fullName>
    </recommendedName>
    <alternativeName>
        <fullName evidence="8">Antigen 84</fullName>
    </alternativeName>
</protein>
<feature type="coiled-coil region" evidence="9">
    <location>
        <begin position="148"/>
        <end position="175"/>
    </location>
</feature>
<reference evidence="11 12" key="1">
    <citation type="submission" date="2019-09" db="EMBL/GenBank/DDBJ databases">
        <title>Phylogeny of genus Pseudoclavibacter and closely related genus.</title>
        <authorList>
            <person name="Li Y."/>
        </authorList>
    </citation>
    <scope>NUCLEOTIDE SEQUENCE [LARGE SCALE GENOMIC DNA]</scope>
    <source>
        <strain evidence="11 12">JCM 16921</strain>
    </source>
</reference>
<evidence type="ECO:0000313" key="11">
    <source>
        <dbReference type="EMBL" id="KAB1632975.1"/>
    </source>
</evidence>
<dbReference type="OrthoDB" id="9815492at2"/>
<feature type="compositionally biased region" description="Low complexity" evidence="10">
    <location>
        <begin position="80"/>
        <end position="98"/>
    </location>
</feature>
<feature type="compositionally biased region" description="Basic and acidic residues" evidence="10">
    <location>
        <begin position="116"/>
        <end position="134"/>
    </location>
</feature>
<dbReference type="AlphaFoldDB" id="A0A7C8BP79"/>
<evidence type="ECO:0000256" key="5">
    <source>
        <dbReference type="ARBA" id="ARBA00022618"/>
    </source>
</evidence>
<evidence type="ECO:0000256" key="4">
    <source>
        <dbReference type="ARBA" id="ARBA00022490"/>
    </source>
</evidence>
<evidence type="ECO:0000256" key="8">
    <source>
        <dbReference type="ARBA" id="ARBA00031737"/>
    </source>
</evidence>
<dbReference type="NCBIfam" id="TIGR03544">
    <property type="entry name" value="DivI1A_domain"/>
    <property type="match status" value="1"/>
</dbReference>
<evidence type="ECO:0000313" key="12">
    <source>
        <dbReference type="Proteomes" id="UP000481339"/>
    </source>
</evidence>
<name>A0A7C8BP79_9MICO</name>
<dbReference type="EMBL" id="WBKA01000002">
    <property type="protein sequence ID" value="KAB1632975.1"/>
    <property type="molecule type" value="Genomic_DNA"/>
</dbReference>
<proteinExistence type="inferred from homology"/>
<gene>
    <name evidence="11" type="ORF">F8O02_03735</name>
</gene>
<accession>A0A7C8BP79</accession>
<feature type="region of interest" description="Disordered" evidence="10">
    <location>
        <begin position="194"/>
        <end position="214"/>
    </location>
</feature>
<keyword evidence="6 9" id="KW-0175">Coiled coil</keyword>
<feature type="compositionally biased region" description="Polar residues" evidence="10">
    <location>
        <begin position="99"/>
        <end position="110"/>
    </location>
</feature>
<keyword evidence="12" id="KW-1185">Reference proteome</keyword>
<evidence type="ECO:0000256" key="10">
    <source>
        <dbReference type="SAM" id="MobiDB-lite"/>
    </source>
</evidence>
<dbReference type="GO" id="GO:0051301">
    <property type="term" value="P:cell division"/>
    <property type="evidence" value="ECO:0007669"/>
    <property type="project" value="UniProtKB-KW"/>
</dbReference>